<dbReference type="Proteomes" id="UP000177122">
    <property type="component" value="Unassembled WGS sequence"/>
</dbReference>
<dbReference type="AlphaFoldDB" id="A0A1G2D0I8"/>
<dbReference type="Pfam" id="PF13328">
    <property type="entry name" value="HD_4"/>
    <property type="match status" value="1"/>
</dbReference>
<dbReference type="Gene3D" id="1.10.3210.10">
    <property type="entry name" value="Hypothetical protein af1432"/>
    <property type="match status" value="1"/>
</dbReference>
<dbReference type="SUPFAM" id="SSF109604">
    <property type="entry name" value="HD-domain/PDEase-like"/>
    <property type="match status" value="1"/>
</dbReference>
<dbReference type="EMBL" id="MHLI01000002">
    <property type="protein sequence ID" value="OGZ06450.1"/>
    <property type="molecule type" value="Genomic_DNA"/>
</dbReference>
<protein>
    <recommendedName>
        <fullName evidence="3">HD/PDEase domain-containing protein</fullName>
    </recommendedName>
</protein>
<gene>
    <name evidence="1" type="ORF">A2845_06040</name>
</gene>
<sequence>MLKCVDKVLATRSPKRDLFRHIKKFLPETDLQYQEILRAYAFAKKACRNRMREDGSTAFGHGVSVALIAVICVGVKNPAQIIADLLHDVVEDIKGKTHAEIEAEFGQGPSYYVRWSSKDPREEFPNKTARDKAYSERFLDAPTDVLENKLPDVLHNLRTLFACDIQKQKRIVEIARRIYLPLAQKHNVLSREIEAAIIRVEAGWARSSGCL</sequence>
<name>A0A1G2D0I8_9BACT</name>
<reference evidence="1 2" key="1">
    <citation type="journal article" date="2016" name="Nat. Commun.">
        <title>Thousands of microbial genomes shed light on interconnected biogeochemical processes in an aquifer system.</title>
        <authorList>
            <person name="Anantharaman K."/>
            <person name="Brown C.T."/>
            <person name="Hug L.A."/>
            <person name="Sharon I."/>
            <person name="Castelle C.J."/>
            <person name="Probst A.J."/>
            <person name="Thomas B.C."/>
            <person name="Singh A."/>
            <person name="Wilkins M.J."/>
            <person name="Karaoz U."/>
            <person name="Brodie E.L."/>
            <person name="Williams K.H."/>
            <person name="Hubbard S.S."/>
            <person name="Banfield J.F."/>
        </authorList>
    </citation>
    <scope>NUCLEOTIDE SEQUENCE [LARGE SCALE GENOMIC DNA]</scope>
</reference>
<dbReference type="GO" id="GO:0005886">
    <property type="term" value="C:plasma membrane"/>
    <property type="evidence" value="ECO:0007669"/>
    <property type="project" value="TreeGrafter"/>
</dbReference>
<accession>A0A1G2D0I8</accession>
<dbReference type="PANTHER" id="PTHR21262">
    <property type="entry name" value="GUANOSINE-3',5'-BIS DIPHOSPHATE 3'-PYROPHOSPHOHYDROLASE"/>
    <property type="match status" value="1"/>
</dbReference>
<comment type="caution">
    <text evidence="1">The sequence shown here is derived from an EMBL/GenBank/DDBJ whole genome shotgun (WGS) entry which is preliminary data.</text>
</comment>
<proteinExistence type="predicted"/>
<dbReference type="PANTHER" id="PTHR21262:SF31">
    <property type="entry name" value="GTP PYROPHOSPHOKINASE"/>
    <property type="match status" value="1"/>
</dbReference>
<evidence type="ECO:0000313" key="1">
    <source>
        <dbReference type="EMBL" id="OGZ06450.1"/>
    </source>
</evidence>
<evidence type="ECO:0000313" key="2">
    <source>
        <dbReference type="Proteomes" id="UP000177122"/>
    </source>
</evidence>
<evidence type="ECO:0008006" key="3">
    <source>
        <dbReference type="Google" id="ProtNLM"/>
    </source>
</evidence>
<organism evidence="1 2">
    <name type="scientific">Candidatus Lloydbacteria bacterium RIFCSPHIGHO2_01_FULL_49_22</name>
    <dbReference type="NCBI Taxonomy" id="1798658"/>
    <lineage>
        <taxon>Bacteria</taxon>
        <taxon>Candidatus Lloydiibacteriota</taxon>
    </lineage>
</organism>